<sequence length="121" mass="13977">MPKVRKLTKEEAFLLENRGKGMRTLIAAEYDHFLEDYEIGDYGEVELEPDDKRTTVRSRLRAAAKRRGFDILFFRTRGSIIPFKIVQLRPEMELHPAPVSSNSAEGAPQRRRPGRPRKQPA</sequence>
<dbReference type="AlphaFoldDB" id="A7NRW0"/>
<gene>
    <name evidence="2" type="ordered locus">Rcas_4279</name>
</gene>
<keyword evidence="3" id="KW-1185">Reference proteome</keyword>
<dbReference type="EMBL" id="CP000804">
    <property type="protein sequence ID" value="ABU60306.1"/>
    <property type="molecule type" value="Genomic_DNA"/>
</dbReference>
<accession>A7NRW0</accession>
<evidence type="ECO:0000313" key="3">
    <source>
        <dbReference type="Proteomes" id="UP000000263"/>
    </source>
</evidence>
<dbReference type="KEGG" id="rca:Rcas_4279"/>
<evidence type="ECO:0000313" key="2">
    <source>
        <dbReference type="EMBL" id="ABU60306.1"/>
    </source>
</evidence>
<reference evidence="2 3" key="1">
    <citation type="submission" date="2007-08" db="EMBL/GenBank/DDBJ databases">
        <title>Complete sequence of Roseiflexus castenholzii DSM 13941.</title>
        <authorList>
            <consortium name="US DOE Joint Genome Institute"/>
            <person name="Copeland A."/>
            <person name="Lucas S."/>
            <person name="Lapidus A."/>
            <person name="Barry K."/>
            <person name="Glavina del Rio T."/>
            <person name="Dalin E."/>
            <person name="Tice H."/>
            <person name="Pitluck S."/>
            <person name="Thompson L.S."/>
            <person name="Brettin T."/>
            <person name="Bruce D."/>
            <person name="Detter J.C."/>
            <person name="Han C."/>
            <person name="Tapia R."/>
            <person name="Schmutz J."/>
            <person name="Larimer F."/>
            <person name="Land M."/>
            <person name="Hauser L."/>
            <person name="Kyrpides N."/>
            <person name="Mikhailova N."/>
            <person name="Bryant D.A."/>
            <person name="Hanada S."/>
            <person name="Tsukatani Y."/>
            <person name="Richardson P."/>
        </authorList>
    </citation>
    <scope>NUCLEOTIDE SEQUENCE [LARGE SCALE GENOMIC DNA]</scope>
    <source>
        <strain evidence="3">DSM 13941 / HLO8</strain>
    </source>
</reference>
<evidence type="ECO:0000256" key="1">
    <source>
        <dbReference type="SAM" id="MobiDB-lite"/>
    </source>
</evidence>
<feature type="compositionally biased region" description="Basic residues" evidence="1">
    <location>
        <begin position="109"/>
        <end position="121"/>
    </location>
</feature>
<protein>
    <submittedName>
        <fullName evidence="2">Uncharacterized protein</fullName>
    </submittedName>
</protein>
<name>A7NRW0_ROSCS</name>
<feature type="region of interest" description="Disordered" evidence="1">
    <location>
        <begin position="96"/>
        <end position="121"/>
    </location>
</feature>
<organism evidence="2 3">
    <name type="scientific">Roseiflexus castenholzii (strain DSM 13941 / HLO8)</name>
    <dbReference type="NCBI Taxonomy" id="383372"/>
    <lineage>
        <taxon>Bacteria</taxon>
        <taxon>Bacillati</taxon>
        <taxon>Chloroflexota</taxon>
        <taxon>Chloroflexia</taxon>
        <taxon>Chloroflexales</taxon>
        <taxon>Roseiflexineae</taxon>
        <taxon>Roseiflexaceae</taxon>
        <taxon>Roseiflexus</taxon>
    </lineage>
</organism>
<dbReference type="OrthoDB" id="9862438at2"/>
<dbReference type="Proteomes" id="UP000000263">
    <property type="component" value="Chromosome"/>
</dbReference>
<dbReference type="HOGENOM" id="CLU_2036271_0_0_0"/>
<proteinExistence type="predicted"/>